<dbReference type="EC" id="1.1.1.100" evidence="2"/>
<dbReference type="PRINTS" id="PR00081">
    <property type="entry name" value="GDHRDH"/>
</dbReference>
<dbReference type="RefSeq" id="WP_101590009.1">
    <property type="nucleotide sequence ID" value="NZ_FXZM01000016.1"/>
</dbReference>
<dbReference type="AlphaFoldDB" id="A0A2H1L9G3"/>
<dbReference type="Gene3D" id="3.40.50.720">
    <property type="entry name" value="NAD(P)-binding Rossmann-like Domain"/>
    <property type="match status" value="1"/>
</dbReference>
<dbReference type="PANTHER" id="PTHR42879:SF6">
    <property type="entry name" value="NADPH-DEPENDENT REDUCTASE BACG"/>
    <property type="match status" value="1"/>
</dbReference>
<accession>A0A2H1L9G3</accession>
<proteinExistence type="inferred from homology"/>
<protein>
    <submittedName>
        <fullName evidence="2">3-oxoacyl-[acyl-carrier protein] reductase</fullName>
        <ecNumber evidence="2">1.1.1.100</ecNumber>
    </submittedName>
</protein>
<name>A0A2H1L9G3_9MICO</name>
<dbReference type="PRINTS" id="PR00080">
    <property type="entry name" value="SDRFAMILY"/>
</dbReference>
<keyword evidence="3" id="KW-1185">Reference proteome</keyword>
<dbReference type="Proteomes" id="UP000234462">
    <property type="component" value="Unassembled WGS sequence"/>
</dbReference>
<dbReference type="InterPro" id="IPR002347">
    <property type="entry name" value="SDR_fam"/>
</dbReference>
<reference evidence="3" key="1">
    <citation type="submission" date="2017-03" db="EMBL/GenBank/DDBJ databases">
        <authorList>
            <person name="Monnet C."/>
        </authorList>
    </citation>
    <scope>NUCLEOTIDE SEQUENCE [LARGE SCALE GENOMIC DNA]</scope>
    <source>
        <strain evidence="3">SJ5-8</strain>
    </source>
</reference>
<gene>
    <name evidence="2" type="ORF">BJEO58_02712</name>
</gene>
<evidence type="ECO:0000313" key="2">
    <source>
        <dbReference type="EMBL" id="SMY13103.1"/>
    </source>
</evidence>
<dbReference type="InterPro" id="IPR050259">
    <property type="entry name" value="SDR"/>
</dbReference>
<dbReference type="SUPFAM" id="SSF51735">
    <property type="entry name" value="NAD(P)-binding Rossmann-fold domains"/>
    <property type="match status" value="1"/>
</dbReference>
<keyword evidence="2" id="KW-0560">Oxidoreductase</keyword>
<evidence type="ECO:0000256" key="1">
    <source>
        <dbReference type="ARBA" id="ARBA00006484"/>
    </source>
</evidence>
<dbReference type="OrthoDB" id="9793325at2"/>
<sequence>MDLGIAGRRAVVCASSAGLGRACATELARAGAIVILNGRRADALEATARDIRDETGADVRTVVGSVADLDVQEALVAAADGAVDILVNNNGGPPFRAFTDVDDDDIRAGVENNMVTPIALARRVLGGMVERRFGRIVNITSASVKMPIAGLDVSSGARAGLTGFLAGVARDVAHANVTINFLLPGSFDTDRLQSGQSLTAEASGRSIDEVRGTAAASIPTKRFGEPDEFGAACAFLASDRAGYITGQSLLIDGGAYRGIL</sequence>
<comment type="similarity">
    <text evidence="1">Belongs to the short-chain dehydrogenases/reductases (SDR) family.</text>
</comment>
<organism evidence="2 3">
    <name type="scientific">Brevibacterium jeotgali</name>
    <dbReference type="NCBI Taxonomy" id="1262550"/>
    <lineage>
        <taxon>Bacteria</taxon>
        <taxon>Bacillati</taxon>
        <taxon>Actinomycetota</taxon>
        <taxon>Actinomycetes</taxon>
        <taxon>Micrococcales</taxon>
        <taxon>Brevibacteriaceae</taxon>
        <taxon>Brevibacterium</taxon>
    </lineage>
</organism>
<dbReference type="GO" id="GO:0004316">
    <property type="term" value="F:3-oxoacyl-[acyl-carrier-protein] reductase (NADPH) activity"/>
    <property type="evidence" value="ECO:0007669"/>
    <property type="project" value="UniProtKB-EC"/>
</dbReference>
<dbReference type="PANTHER" id="PTHR42879">
    <property type="entry name" value="3-OXOACYL-(ACYL-CARRIER-PROTEIN) REDUCTASE"/>
    <property type="match status" value="1"/>
</dbReference>
<dbReference type="InterPro" id="IPR036291">
    <property type="entry name" value="NAD(P)-bd_dom_sf"/>
</dbReference>
<dbReference type="EMBL" id="FXZM01000016">
    <property type="protein sequence ID" value="SMY13103.1"/>
    <property type="molecule type" value="Genomic_DNA"/>
</dbReference>
<dbReference type="Pfam" id="PF13561">
    <property type="entry name" value="adh_short_C2"/>
    <property type="match status" value="1"/>
</dbReference>
<evidence type="ECO:0000313" key="3">
    <source>
        <dbReference type="Proteomes" id="UP000234462"/>
    </source>
</evidence>